<sequence>MPKPDRPWSVPVRADEVPENGLARTLTADAGVRDEIARLGGLTALPRLAAEFEVTRHGKGLRVAGTVTATAGQTCVVTLEPMESEIVEPVDLVFSPDVPAEEPGLPRDPDAPDPPEPLVGGSVDLGAIATEFMLLGIDPYPRKPDAAFEAPDAGAADPGPFAALAALKDKGGAGRA</sequence>
<dbReference type="OrthoDB" id="8443793at2"/>
<organism evidence="2 3">
    <name type="scientific">Rhodoplanes roseus</name>
    <dbReference type="NCBI Taxonomy" id="29409"/>
    <lineage>
        <taxon>Bacteria</taxon>
        <taxon>Pseudomonadati</taxon>
        <taxon>Pseudomonadota</taxon>
        <taxon>Alphaproteobacteria</taxon>
        <taxon>Hyphomicrobiales</taxon>
        <taxon>Nitrobacteraceae</taxon>
        <taxon>Rhodoplanes</taxon>
    </lineage>
</organism>
<accession>A0A327LA68</accession>
<dbReference type="AlphaFoldDB" id="A0A327LA68"/>
<comment type="caution">
    <text evidence="2">The sequence shown here is derived from an EMBL/GenBank/DDBJ whole genome shotgun (WGS) entry which is preliminary data.</text>
</comment>
<evidence type="ECO:0008006" key="4">
    <source>
        <dbReference type="Google" id="ProtNLM"/>
    </source>
</evidence>
<keyword evidence="3" id="KW-1185">Reference proteome</keyword>
<feature type="region of interest" description="Disordered" evidence="1">
    <location>
        <begin position="96"/>
        <end position="118"/>
    </location>
</feature>
<reference evidence="2 3" key="1">
    <citation type="submission" date="2017-07" db="EMBL/GenBank/DDBJ databases">
        <title>Draft Genome Sequences of Select Purple Nonsulfur Bacteria.</title>
        <authorList>
            <person name="Lasarre B."/>
            <person name="Mckinlay J.B."/>
        </authorList>
    </citation>
    <scope>NUCLEOTIDE SEQUENCE [LARGE SCALE GENOMIC DNA]</scope>
    <source>
        <strain evidence="2 3">DSM 5909</strain>
    </source>
</reference>
<protein>
    <recommendedName>
        <fullName evidence="4">Phosphodiesterase</fullName>
    </recommendedName>
</protein>
<dbReference type="InterPro" id="IPR003772">
    <property type="entry name" value="YceD"/>
</dbReference>
<evidence type="ECO:0000313" key="3">
    <source>
        <dbReference type="Proteomes" id="UP000249130"/>
    </source>
</evidence>
<evidence type="ECO:0000313" key="2">
    <source>
        <dbReference type="EMBL" id="RAI44618.1"/>
    </source>
</evidence>
<evidence type="ECO:0000256" key="1">
    <source>
        <dbReference type="SAM" id="MobiDB-lite"/>
    </source>
</evidence>
<proteinExistence type="predicted"/>
<name>A0A327LA68_9BRAD</name>
<dbReference type="Pfam" id="PF02620">
    <property type="entry name" value="YceD"/>
    <property type="match status" value="1"/>
</dbReference>
<dbReference type="RefSeq" id="WP_111418569.1">
    <property type="nucleotide sequence ID" value="NZ_NPEX01000039.1"/>
</dbReference>
<dbReference type="EMBL" id="NPEX01000039">
    <property type="protein sequence ID" value="RAI44618.1"/>
    <property type="molecule type" value="Genomic_DNA"/>
</dbReference>
<dbReference type="Proteomes" id="UP000249130">
    <property type="component" value="Unassembled WGS sequence"/>
</dbReference>
<gene>
    <name evidence="2" type="ORF">CH341_08290</name>
</gene>